<evidence type="ECO:0000256" key="7">
    <source>
        <dbReference type="SAM" id="Phobius"/>
    </source>
</evidence>
<dbReference type="InterPro" id="IPR045069">
    <property type="entry name" value="MATE_euk"/>
</dbReference>
<evidence type="ECO:0000313" key="8">
    <source>
        <dbReference type="EMBL" id="KAL0348981.1"/>
    </source>
</evidence>
<keyword evidence="5 7" id="KW-0472">Membrane</keyword>
<evidence type="ECO:0000256" key="3">
    <source>
        <dbReference type="ARBA" id="ARBA00022692"/>
    </source>
</evidence>
<evidence type="ECO:0000256" key="1">
    <source>
        <dbReference type="ARBA" id="ARBA00004141"/>
    </source>
</evidence>
<evidence type="ECO:0000256" key="5">
    <source>
        <dbReference type="ARBA" id="ARBA00023136"/>
    </source>
</evidence>
<gene>
    <name evidence="8" type="ORF">Sangu_1125900</name>
</gene>
<accession>A0AAW2P2E7</accession>
<evidence type="ECO:0000256" key="4">
    <source>
        <dbReference type="ARBA" id="ARBA00022989"/>
    </source>
</evidence>
<dbReference type="PANTHER" id="PTHR11206">
    <property type="entry name" value="MULTIDRUG RESISTANCE PROTEIN"/>
    <property type="match status" value="1"/>
</dbReference>
<comment type="caution">
    <text evidence="8">The sequence shown here is derived from an EMBL/GenBank/DDBJ whole genome shotgun (WGS) entry which is preliminary data.</text>
</comment>
<dbReference type="GO" id="GO:0015297">
    <property type="term" value="F:antiporter activity"/>
    <property type="evidence" value="ECO:0007669"/>
    <property type="project" value="InterPro"/>
</dbReference>
<dbReference type="GO" id="GO:0042910">
    <property type="term" value="F:xenobiotic transmembrane transporter activity"/>
    <property type="evidence" value="ECO:0007669"/>
    <property type="project" value="InterPro"/>
</dbReference>
<proteinExistence type="inferred from homology"/>
<feature type="transmembrane region" description="Helical" evidence="7">
    <location>
        <begin position="70"/>
        <end position="91"/>
    </location>
</feature>
<evidence type="ECO:0000256" key="2">
    <source>
        <dbReference type="ARBA" id="ARBA00010199"/>
    </source>
</evidence>
<feature type="region of interest" description="Disordered" evidence="6">
    <location>
        <begin position="1"/>
        <end position="22"/>
    </location>
</feature>
<comment type="similarity">
    <text evidence="2">Belongs to the multi antimicrobial extrusion (MATE) (TC 2.A.66.1) family.</text>
</comment>
<dbReference type="AlphaFoldDB" id="A0AAW2P2E7"/>
<evidence type="ECO:0000256" key="6">
    <source>
        <dbReference type="SAM" id="MobiDB-lite"/>
    </source>
</evidence>
<feature type="transmembrane region" description="Helical" evidence="7">
    <location>
        <begin position="379"/>
        <end position="398"/>
    </location>
</feature>
<sequence length="423" mass="46250">MSEKFKEPLLEHREDEDDHAPGYSSSPKFLAQLASNLSFFSSFVIGEDDIPPIIGVPGFMSAFKAESSKLWYLAGPAIFTSIFQYSIGAITQTFAGHVGTIDLAAFSVVNNFIAGFCFGIMMGMGSALETLCGQAYGAGQMDMLGVYMQRSWVILLSTSFLLTFMYILAEPLLLLLGQTEAISRTAGKFALWMIPQLYAYAMNFPIAKFLQAQSNIMAMAWISAVALVLHVLFSWLLMLKLGNGRRRGGTERFVVVPGGGPADLHIQRGLCAILDGVLLEGISEPLGFCEIIGCIGSDALYPALFSDTSEVKQVVYELTPMLAFCIVLSNVQPALSGVAIGAGWQTLVAYVNIACYYVFGIPVGLFLGYKLKWGVQGIWWGMTSGTVVQTLVLFWIVYRTNWDKEASAAAKRIKKWEGKQVVK</sequence>
<name>A0AAW2P2E7_9LAMI</name>
<organism evidence="8">
    <name type="scientific">Sesamum angustifolium</name>
    <dbReference type="NCBI Taxonomy" id="2727405"/>
    <lineage>
        <taxon>Eukaryota</taxon>
        <taxon>Viridiplantae</taxon>
        <taxon>Streptophyta</taxon>
        <taxon>Embryophyta</taxon>
        <taxon>Tracheophyta</taxon>
        <taxon>Spermatophyta</taxon>
        <taxon>Magnoliopsida</taxon>
        <taxon>eudicotyledons</taxon>
        <taxon>Gunneridae</taxon>
        <taxon>Pentapetalae</taxon>
        <taxon>asterids</taxon>
        <taxon>lamiids</taxon>
        <taxon>Lamiales</taxon>
        <taxon>Pedaliaceae</taxon>
        <taxon>Sesamum</taxon>
    </lineage>
</organism>
<feature type="transmembrane region" description="Helical" evidence="7">
    <location>
        <begin position="347"/>
        <end position="367"/>
    </location>
</feature>
<feature type="transmembrane region" description="Helical" evidence="7">
    <location>
        <begin position="216"/>
        <end position="237"/>
    </location>
</feature>
<dbReference type="GO" id="GO:0016020">
    <property type="term" value="C:membrane"/>
    <property type="evidence" value="ECO:0007669"/>
    <property type="project" value="UniProtKB-SubCell"/>
</dbReference>
<dbReference type="EMBL" id="JACGWK010000006">
    <property type="protein sequence ID" value="KAL0348981.1"/>
    <property type="molecule type" value="Genomic_DNA"/>
</dbReference>
<reference evidence="8" key="1">
    <citation type="submission" date="2020-06" db="EMBL/GenBank/DDBJ databases">
        <authorList>
            <person name="Li T."/>
            <person name="Hu X."/>
            <person name="Zhang T."/>
            <person name="Song X."/>
            <person name="Zhang H."/>
            <person name="Dai N."/>
            <person name="Sheng W."/>
            <person name="Hou X."/>
            <person name="Wei L."/>
        </authorList>
    </citation>
    <scope>NUCLEOTIDE SEQUENCE</scope>
    <source>
        <strain evidence="8">G01</strain>
        <tissue evidence="8">Leaf</tissue>
    </source>
</reference>
<dbReference type="InterPro" id="IPR002528">
    <property type="entry name" value="MATE_fam"/>
</dbReference>
<dbReference type="CDD" id="cd13132">
    <property type="entry name" value="MATE_eukaryotic"/>
    <property type="match status" value="1"/>
</dbReference>
<dbReference type="GO" id="GO:1990961">
    <property type="term" value="P:xenobiotic detoxification by transmembrane export across the plasma membrane"/>
    <property type="evidence" value="ECO:0007669"/>
    <property type="project" value="InterPro"/>
</dbReference>
<keyword evidence="4 7" id="KW-1133">Transmembrane helix</keyword>
<feature type="compositionally biased region" description="Basic and acidic residues" evidence="6">
    <location>
        <begin position="1"/>
        <end position="13"/>
    </location>
</feature>
<feature type="transmembrane region" description="Helical" evidence="7">
    <location>
        <begin position="189"/>
        <end position="210"/>
    </location>
</feature>
<comment type="subcellular location">
    <subcellularLocation>
        <location evidence="1">Membrane</location>
        <topology evidence="1">Multi-pass membrane protein</topology>
    </subcellularLocation>
</comment>
<feature type="transmembrane region" description="Helical" evidence="7">
    <location>
        <begin position="103"/>
        <end position="121"/>
    </location>
</feature>
<reference evidence="8" key="2">
    <citation type="journal article" date="2024" name="Plant">
        <title>Genomic evolution and insights into agronomic trait innovations of Sesamum species.</title>
        <authorList>
            <person name="Miao H."/>
            <person name="Wang L."/>
            <person name="Qu L."/>
            <person name="Liu H."/>
            <person name="Sun Y."/>
            <person name="Le M."/>
            <person name="Wang Q."/>
            <person name="Wei S."/>
            <person name="Zheng Y."/>
            <person name="Lin W."/>
            <person name="Duan Y."/>
            <person name="Cao H."/>
            <person name="Xiong S."/>
            <person name="Wang X."/>
            <person name="Wei L."/>
            <person name="Li C."/>
            <person name="Ma Q."/>
            <person name="Ju M."/>
            <person name="Zhao R."/>
            <person name="Li G."/>
            <person name="Mu C."/>
            <person name="Tian Q."/>
            <person name="Mei H."/>
            <person name="Zhang T."/>
            <person name="Gao T."/>
            <person name="Zhang H."/>
        </authorList>
    </citation>
    <scope>NUCLEOTIDE SEQUENCE</scope>
    <source>
        <strain evidence="8">G01</strain>
    </source>
</reference>
<protein>
    <submittedName>
        <fullName evidence="8">Protein DETOXIFICATION 31</fullName>
    </submittedName>
</protein>
<dbReference type="Pfam" id="PF01554">
    <property type="entry name" value="MatE"/>
    <property type="match status" value="2"/>
</dbReference>
<feature type="transmembrane region" description="Helical" evidence="7">
    <location>
        <begin position="152"/>
        <end position="177"/>
    </location>
</feature>
<keyword evidence="3 7" id="KW-0812">Transmembrane</keyword>